<name>A0ABV2W4N8_9ACTN</name>
<evidence type="ECO:0000256" key="7">
    <source>
        <dbReference type="SAM" id="Phobius"/>
    </source>
</evidence>
<keyword evidence="10" id="KW-1185">Reference proteome</keyword>
<sequence length="549" mass="59378">MSSAPRDDVEAPVGARLGPLGWLRWIWRTLTSMRTALILLLLLSLAAIPGSLVPQDSGQPSQAAAFRADHPTLTPIYEKLGLFDVYASPWFAAVYLLLFLSLGGCILPRCLQFTRALRATPPVAPRRLDRMPEHTRWTSPSSPDEALEAARQALGRRRFRLRVERAAAESQGAVSGEKGYLREAGNLLFHLALFGLLVALAVGGLFGSTGQAVVVEGDSFTNARTQYDDFQPGKLVSGYDLAPFGFRLEDFTGKYQRSGPQLGTPTFFQARVHARETADGPEREVTLRVNDPMEIGGSKVYLVGHGYAPVVTVRDGKGDVAWSGPVPFLPQDAFVRSTGVVKVPDARDREGKPTQLGFTGLFLPTVNLSANGWSSTFPAAEDPVLVLTAYHGDLGLDSGVPQSVYQLDTSRMTQFRKKDGTPAAQALRPGDRMELPGGAGSLTFDGLKEWASFQIARNPSNGTALWSSIAAGLGLTASLFIRRRRLWIRVRPGSGTGSEIEVAGLDRSASARLAEEVADLTAELHRTIPPADATASPHQDQTQQKQEQP</sequence>
<feature type="domain" description="ResB-like" evidence="8">
    <location>
        <begin position="33"/>
        <end position="517"/>
    </location>
</feature>
<keyword evidence="2 7" id="KW-0812">Transmembrane</keyword>
<feature type="compositionally biased region" description="Polar residues" evidence="6">
    <location>
        <begin position="536"/>
        <end position="549"/>
    </location>
</feature>
<evidence type="ECO:0000259" key="8">
    <source>
        <dbReference type="Pfam" id="PF05140"/>
    </source>
</evidence>
<feature type="transmembrane region" description="Helical" evidence="7">
    <location>
        <begin position="187"/>
        <end position="206"/>
    </location>
</feature>
<evidence type="ECO:0000256" key="1">
    <source>
        <dbReference type="ARBA" id="ARBA00004141"/>
    </source>
</evidence>
<evidence type="ECO:0000256" key="3">
    <source>
        <dbReference type="ARBA" id="ARBA00022748"/>
    </source>
</evidence>
<evidence type="ECO:0000256" key="4">
    <source>
        <dbReference type="ARBA" id="ARBA00022989"/>
    </source>
</evidence>
<evidence type="ECO:0000256" key="5">
    <source>
        <dbReference type="ARBA" id="ARBA00023136"/>
    </source>
</evidence>
<dbReference type="Proteomes" id="UP001550378">
    <property type="component" value="Unassembled WGS sequence"/>
</dbReference>
<comment type="subcellular location">
    <subcellularLocation>
        <location evidence="1">Membrane</location>
        <topology evidence="1">Multi-pass membrane protein</topology>
    </subcellularLocation>
</comment>
<dbReference type="Pfam" id="PF05140">
    <property type="entry name" value="ResB"/>
    <property type="match status" value="1"/>
</dbReference>
<keyword evidence="5 7" id="KW-0472">Membrane</keyword>
<dbReference type="InterPro" id="IPR023494">
    <property type="entry name" value="Cyt_c_bgen_Ccs1/CcsB/ResB"/>
</dbReference>
<evidence type="ECO:0000313" key="9">
    <source>
        <dbReference type="EMBL" id="MEU0708509.1"/>
    </source>
</evidence>
<accession>A0ABV2W4N8</accession>
<dbReference type="PANTHER" id="PTHR31566:SF0">
    <property type="entry name" value="CYTOCHROME C BIOGENESIS PROTEIN CCS1, CHLOROPLASTIC"/>
    <property type="match status" value="1"/>
</dbReference>
<evidence type="ECO:0000256" key="6">
    <source>
        <dbReference type="SAM" id="MobiDB-lite"/>
    </source>
</evidence>
<feature type="region of interest" description="Disordered" evidence="6">
    <location>
        <begin position="525"/>
        <end position="549"/>
    </location>
</feature>
<dbReference type="InterPro" id="IPR007816">
    <property type="entry name" value="ResB-like_domain"/>
</dbReference>
<feature type="transmembrane region" description="Helical" evidence="7">
    <location>
        <begin position="89"/>
        <end position="108"/>
    </location>
</feature>
<dbReference type="RefSeq" id="WP_359657658.1">
    <property type="nucleotide sequence ID" value="NZ_JBEXZP010000216.1"/>
</dbReference>
<evidence type="ECO:0000256" key="2">
    <source>
        <dbReference type="ARBA" id="ARBA00022692"/>
    </source>
</evidence>
<organism evidence="9 10">
    <name type="scientific">Streptomyces lavendulocolor</name>
    <dbReference type="NCBI Taxonomy" id="67316"/>
    <lineage>
        <taxon>Bacteria</taxon>
        <taxon>Bacillati</taxon>
        <taxon>Actinomycetota</taxon>
        <taxon>Actinomycetes</taxon>
        <taxon>Kitasatosporales</taxon>
        <taxon>Streptomycetaceae</taxon>
        <taxon>Streptomyces</taxon>
    </lineage>
</organism>
<proteinExistence type="predicted"/>
<keyword evidence="4 7" id="KW-1133">Transmembrane helix</keyword>
<evidence type="ECO:0000313" key="10">
    <source>
        <dbReference type="Proteomes" id="UP001550378"/>
    </source>
</evidence>
<gene>
    <name evidence="9" type="ORF">ABZ508_14245</name>
</gene>
<reference evidence="9 10" key="1">
    <citation type="submission" date="2024-06" db="EMBL/GenBank/DDBJ databases">
        <title>The Natural Products Discovery Center: Release of the First 8490 Sequenced Strains for Exploring Actinobacteria Biosynthetic Diversity.</title>
        <authorList>
            <person name="Kalkreuter E."/>
            <person name="Kautsar S.A."/>
            <person name="Yang D."/>
            <person name="Bader C.D."/>
            <person name="Teijaro C.N."/>
            <person name="Fluegel L."/>
            <person name="Davis C.M."/>
            <person name="Simpson J.R."/>
            <person name="Lauterbach L."/>
            <person name="Steele A.D."/>
            <person name="Gui C."/>
            <person name="Meng S."/>
            <person name="Li G."/>
            <person name="Viehrig K."/>
            <person name="Ye F."/>
            <person name="Su P."/>
            <person name="Kiefer A.F."/>
            <person name="Nichols A."/>
            <person name="Cepeda A.J."/>
            <person name="Yan W."/>
            <person name="Fan B."/>
            <person name="Jiang Y."/>
            <person name="Adhikari A."/>
            <person name="Zheng C.-J."/>
            <person name="Schuster L."/>
            <person name="Cowan T.M."/>
            <person name="Smanski M.J."/>
            <person name="Chevrette M.G."/>
            <person name="De Carvalho L.P.S."/>
            <person name="Shen B."/>
        </authorList>
    </citation>
    <scope>NUCLEOTIDE SEQUENCE [LARGE SCALE GENOMIC DNA]</scope>
    <source>
        <strain evidence="9 10">NPDC006337</strain>
    </source>
</reference>
<keyword evidence="3" id="KW-0201">Cytochrome c-type biogenesis</keyword>
<dbReference type="EMBL" id="JBEXZR010000010">
    <property type="protein sequence ID" value="MEU0708509.1"/>
    <property type="molecule type" value="Genomic_DNA"/>
</dbReference>
<dbReference type="PANTHER" id="PTHR31566">
    <property type="entry name" value="CYTOCHROME C BIOGENESIS PROTEIN CCS1, CHLOROPLASTIC"/>
    <property type="match status" value="1"/>
</dbReference>
<protein>
    <submittedName>
        <fullName evidence="9">Cytochrome c biogenesis protein ResB</fullName>
    </submittedName>
</protein>
<comment type="caution">
    <text evidence="9">The sequence shown here is derived from an EMBL/GenBank/DDBJ whole genome shotgun (WGS) entry which is preliminary data.</text>
</comment>
<feature type="transmembrane region" description="Helical" evidence="7">
    <location>
        <begin position="464"/>
        <end position="481"/>
    </location>
</feature>